<feature type="chain" id="PRO_5047547543" evidence="6">
    <location>
        <begin position="28"/>
        <end position="226"/>
    </location>
</feature>
<dbReference type="PANTHER" id="PTHR47359:SF3">
    <property type="entry name" value="NLP_P60 DOMAIN-CONTAINING PROTEIN-RELATED"/>
    <property type="match status" value="1"/>
</dbReference>
<keyword evidence="6" id="KW-0732">Signal</keyword>
<accession>A0ABY3RSA6</accession>
<organism evidence="8 9">
    <name type="scientific">Microbacterium resistens</name>
    <dbReference type="NCBI Taxonomy" id="156977"/>
    <lineage>
        <taxon>Bacteria</taxon>
        <taxon>Bacillati</taxon>
        <taxon>Actinomycetota</taxon>
        <taxon>Actinomycetes</taxon>
        <taxon>Micrococcales</taxon>
        <taxon>Microbacteriaceae</taxon>
        <taxon>Microbacterium</taxon>
    </lineage>
</organism>
<comment type="similarity">
    <text evidence="1">Belongs to the peptidase C40 family.</text>
</comment>
<dbReference type="Gene3D" id="3.90.1720.10">
    <property type="entry name" value="endopeptidase domain like (from Nostoc punctiforme)"/>
    <property type="match status" value="1"/>
</dbReference>
<dbReference type="PROSITE" id="PS51935">
    <property type="entry name" value="NLPC_P60"/>
    <property type="match status" value="1"/>
</dbReference>
<dbReference type="EMBL" id="CP082781">
    <property type="protein sequence ID" value="UGS26958.1"/>
    <property type="molecule type" value="Genomic_DNA"/>
</dbReference>
<protein>
    <submittedName>
        <fullName evidence="8">C40 family peptidase</fullName>
    </submittedName>
</protein>
<keyword evidence="4" id="KW-0788">Thiol protease</keyword>
<feature type="region of interest" description="Disordered" evidence="5">
    <location>
        <begin position="55"/>
        <end position="108"/>
    </location>
</feature>
<evidence type="ECO:0000256" key="6">
    <source>
        <dbReference type="SAM" id="SignalP"/>
    </source>
</evidence>
<feature type="domain" description="NlpC/P60" evidence="7">
    <location>
        <begin position="115"/>
        <end position="226"/>
    </location>
</feature>
<evidence type="ECO:0000313" key="9">
    <source>
        <dbReference type="Proteomes" id="UP001199642"/>
    </source>
</evidence>
<dbReference type="Pfam" id="PF00877">
    <property type="entry name" value="NLPC_P60"/>
    <property type="match status" value="1"/>
</dbReference>
<feature type="signal peptide" evidence="6">
    <location>
        <begin position="1"/>
        <end position="27"/>
    </location>
</feature>
<dbReference type="InterPro" id="IPR038765">
    <property type="entry name" value="Papain-like_cys_pep_sf"/>
</dbReference>
<feature type="compositionally biased region" description="Acidic residues" evidence="5">
    <location>
        <begin position="92"/>
        <end position="104"/>
    </location>
</feature>
<sequence length="226" mass="23492">MAWTRRIAASSAIATLIVPFAAVAAHAALPGEAPPPVHTVSLAVPAQTYIVASAAQDRPQPAREGYTVEVPPPPAPEPVAAPEPGLASVPDGVDEEPSADEQPSEEYVAPPVPQGYSGANIVAYAESFVGIVPYGYGNDPSDSFSCDGLVQYVFGQYGISLPRGADSQAALGTVISPAEAQAGDLLWWPGQHIGIYDGAGGMIDSPDFGRYVEHRGIWGSPVYVRL</sequence>
<dbReference type="InterPro" id="IPR000064">
    <property type="entry name" value="NLP_P60_dom"/>
</dbReference>
<evidence type="ECO:0000256" key="3">
    <source>
        <dbReference type="ARBA" id="ARBA00022801"/>
    </source>
</evidence>
<dbReference type="Proteomes" id="UP001199642">
    <property type="component" value="Chromosome"/>
</dbReference>
<name>A0ABY3RSA6_9MICO</name>
<evidence type="ECO:0000256" key="1">
    <source>
        <dbReference type="ARBA" id="ARBA00007074"/>
    </source>
</evidence>
<evidence type="ECO:0000256" key="4">
    <source>
        <dbReference type="ARBA" id="ARBA00022807"/>
    </source>
</evidence>
<evidence type="ECO:0000256" key="2">
    <source>
        <dbReference type="ARBA" id="ARBA00022670"/>
    </source>
</evidence>
<dbReference type="RefSeq" id="WP_231820475.1">
    <property type="nucleotide sequence ID" value="NZ_CP082781.1"/>
</dbReference>
<dbReference type="SUPFAM" id="SSF54001">
    <property type="entry name" value="Cysteine proteinases"/>
    <property type="match status" value="1"/>
</dbReference>
<gene>
    <name evidence="8" type="ORF">K8F61_01675</name>
</gene>
<keyword evidence="9" id="KW-1185">Reference proteome</keyword>
<evidence type="ECO:0000313" key="8">
    <source>
        <dbReference type="EMBL" id="UGS26958.1"/>
    </source>
</evidence>
<evidence type="ECO:0000259" key="7">
    <source>
        <dbReference type="PROSITE" id="PS51935"/>
    </source>
</evidence>
<reference evidence="8 9" key="1">
    <citation type="submission" date="2023-01" db="EMBL/GenBank/DDBJ databases">
        <title>Characterization of estradiol degrading bacteria Microbacterium sp. MZT7 and reveal degrading genes through genome analysis.</title>
        <authorList>
            <person name="Hao P."/>
            <person name="Gao Y."/>
        </authorList>
    </citation>
    <scope>NUCLEOTIDE SEQUENCE [LARGE SCALE GENOMIC DNA]</scope>
    <source>
        <strain evidence="8 9">MZT7</strain>
    </source>
</reference>
<proteinExistence type="inferred from homology"/>
<feature type="compositionally biased region" description="Pro residues" evidence="5">
    <location>
        <begin position="70"/>
        <end position="81"/>
    </location>
</feature>
<dbReference type="InterPro" id="IPR051794">
    <property type="entry name" value="PG_Endopeptidase_C40"/>
</dbReference>
<keyword evidence="2" id="KW-0645">Protease</keyword>
<dbReference type="PANTHER" id="PTHR47359">
    <property type="entry name" value="PEPTIDOGLYCAN DL-ENDOPEPTIDASE CWLO"/>
    <property type="match status" value="1"/>
</dbReference>
<evidence type="ECO:0000256" key="5">
    <source>
        <dbReference type="SAM" id="MobiDB-lite"/>
    </source>
</evidence>
<keyword evidence="3" id="KW-0378">Hydrolase</keyword>